<proteinExistence type="predicted"/>
<keyword evidence="2" id="KW-1185">Reference proteome</keyword>
<sequence>MIERIVAASLKKLLRTDNGKEQVVIEDDEAKGESERKEHVDDTWQGEEFFKKMFAKKAESESVISKKFEKLDKKLEKLHLFMKSKGIDQLMRIHYHQSPMELKGTRTITMATH</sequence>
<evidence type="ECO:0000313" key="2">
    <source>
        <dbReference type="Proteomes" id="UP000027138"/>
    </source>
</evidence>
<dbReference type="Proteomes" id="UP000027138">
    <property type="component" value="Unassembled WGS sequence"/>
</dbReference>
<dbReference type="EMBL" id="KK914707">
    <property type="protein sequence ID" value="KDP30101.1"/>
    <property type="molecule type" value="Genomic_DNA"/>
</dbReference>
<protein>
    <submittedName>
        <fullName evidence="1">Uncharacterized protein</fullName>
    </submittedName>
</protein>
<gene>
    <name evidence="1" type="ORF">JCGZ_18233</name>
</gene>
<name>A0A067K1K6_JATCU</name>
<organism evidence="1 2">
    <name type="scientific">Jatropha curcas</name>
    <name type="common">Barbados nut</name>
    <dbReference type="NCBI Taxonomy" id="180498"/>
    <lineage>
        <taxon>Eukaryota</taxon>
        <taxon>Viridiplantae</taxon>
        <taxon>Streptophyta</taxon>
        <taxon>Embryophyta</taxon>
        <taxon>Tracheophyta</taxon>
        <taxon>Spermatophyta</taxon>
        <taxon>Magnoliopsida</taxon>
        <taxon>eudicotyledons</taxon>
        <taxon>Gunneridae</taxon>
        <taxon>Pentapetalae</taxon>
        <taxon>rosids</taxon>
        <taxon>fabids</taxon>
        <taxon>Malpighiales</taxon>
        <taxon>Euphorbiaceae</taxon>
        <taxon>Crotonoideae</taxon>
        <taxon>Jatropheae</taxon>
        <taxon>Jatropha</taxon>
    </lineage>
</organism>
<accession>A0A067K1K6</accession>
<dbReference type="AlphaFoldDB" id="A0A067K1K6"/>
<evidence type="ECO:0000313" key="1">
    <source>
        <dbReference type="EMBL" id="KDP30101.1"/>
    </source>
</evidence>
<reference evidence="1 2" key="1">
    <citation type="journal article" date="2014" name="PLoS ONE">
        <title>Global Analysis of Gene Expression Profiles in Physic Nut (Jatropha curcas L.) Seedlings Exposed to Salt Stress.</title>
        <authorList>
            <person name="Zhang L."/>
            <person name="Zhang C."/>
            <person name="Wu P."/>
            <person name="Chen Y."/>
            <person name="Li M."/>
            <person name="Jiang H."/>
            <person name="Wu G."/>
        </authorList>
    </citation>
    <scope>NUCLEOTIDE SEQUENCE [LARGE SCALE GENOMIC DNA]</scope>
    <source>
        <strain evidence="2">cv. GZQX0401</strain>
        <tissue evidence="1">Young leaves</tissue>
    </source>
</reference>